<keyword evidence="4 7" id="KW-0560">Oxidoreductase</keyword>
<dbReference type="RefSeq" id="WP_316512112.1">
    <property type="nucleotide sequence ID" value="NZ_OY726395.1"/>
</dbReference>
<evidence type="ECO:0000256" key="2">
    <source>
        <dbReference type="ARBA" id="ARBA00022617"/>
    </source>
</evidence>
<evidence type="ECO:0000256" key="4">
    <source>
        <dbReference type="ARBA" id="ARBA00023002"/>
    </source>
</evidence>
<evidence type="ECO:0000256" key="6">
    <source>
        <dbReference type="ARBA" id="ARBA00023033"/>
    </source>
</evidence>
<dbReference type="SUPFAM" id="SSF48264">
    <property type="entry name" value="Cytochrome P450"/>
    <property type="match status" value="1"/>
</dbReference>
<protein>
    <submittedName>
        <fullName evidence="8">Cytochrome P450</fullName>
    </submittedName>
</protein>
<evidence type="ECO:0000256" key="5">
    <source>
        <dbReference type="ARBA" id="ARBA00023004"/>
    </source>
</evidence>
<dbReference type="Proteomes" id="UP001190466">
    <property type="component" value="Chromosome"/>
</dbReference>
<dbReference type="InterPro" id="IPR001128">
    <property type="entry name" value="Cyt_P450"/>
</dbReference>
<dbReference type="InterPro" id="IPR017972">
    <property type="entry name" value="Cyt_P450_CS"/>
</dbReference>
<evidence type="ECO:0000256" key="3">
    <source>
        <dbReference type="ARBA" id="ARBA00022723"/>
    </source>
</evidence>
<dbReference type="PANTHER" id="PTHR46696:SF6">
    <property type="entry name" value="P450, PUTATIVE (EUROFUNG)-RELATED"/>
    <property type="match status" value="1"/>
</dbReference>
<dbReference type="CDD" id="cd11035">
    <property type="entry name" value="P450cam-like"/>
    <property type="match status" value="1"/>
</dbReference>
<dbReference type="PROSITE" id="PS00086">
    <property type="entry name" value="CYTOCHROME_P450"/>
    <property type="match status" value="1"/>
</dbReference>
<sequence length="399" mass="44856">MTASETVPTCPVHNFNPYDELPVGEKLARYDELRAEAPVIYNSIANGYYIVTRHEDILRTLQNAETFSSRAIEVFSPEPDYKWIPETLDGSEHYQWRQQLGPLFSPRAITRLDEALRQRAVELIEEIAKQDSCDFMADFALQYPTSIFLELMGLPWDHIGQFMQWEDDILHGTGTAEEILEKQAAAMAAVNEYFTEVIAARRADPGDDLISSALGFEIDGEPVSDADVGSFCLLMFMAGLDTVSATLGLSFYHLARNPEDRRRIVEDFDLIPTAIEEFIRAYAIVVPARQATRDTEIAGCPIKAGEMIAVPLNMATRDENEFVDATTVKIDRTPNRHIGFGAGPHRCLGSHLARRELRIALEEWHRRIPEYRLADGAVPREAGNMLGIDALPLVWNRCG</sequence>
<keyword evidence="5 7" id="KW-0408">Iron</keyword>
<evidence type="ECO:0000313" key="9">
    <source>
        <dbReference type="Proteomes" id="UP001190466"/>
    </source>
</evidence>
<dbReference type="EMBL" id="OY726395">
    <property type="protein sequence ID" value="CAJ1586056.1"/>
    <property type="molecule type" value="Genomic_DNA"/>
</dbReference>
<dbReference type="PANTHER" id="PTHR46696">
    <property type="entry name" value="P450, PUTATIVE (EUROFUNG)-RELATED"/>
    <property type="match status" value="1"/>
</dbReference>
<evidence type="ECO:0000256" key="7">
    <source>
        <dbReference type="RuleBase" id="RU000461"/>
    </source>
</evidence>
<keyword evidence="9" id="KW-1185">Reference proteome</keyword>
<keyword evidence="2 7" id="KW-0349">Heme</keyword>
<evidence type="ECO:0000256" key="1">
    <source>
        <dbReference type="ARBA" id="ARBA00010617"/>
    </source>
</evidence>
<dbReference type="PRINTS" id="PR00359">
    <property type="entry name" value="BP450"/>
</dbReference>
<dbReference type="Gene3D" id="1.10.630.10">
    <property type="entry name" value="Cytochrome P450"/>
    <property type="match status" value="1"/>
</dbReference>
<keyword evidence="3 7" id="KW-0479">Metal-binding</keyword>
<name>A0ABN9P732_9MYCO</name>
<gene>
    <name evidence="8" type="ORF">MU0050_004063</name>
</gene>
<dbReference type="Pfam" id="PF00067">
    <property type="entry name" value="p450"/>
    <property type="match status" value="1"/>
</dbReference>
<organism evidence="8 9">
    <name type="scientific">[Mycobacterium] wendilense</name>
    <dbReference type="NCBI Taxonomy" id="3064284"/>
    <lineage>
        <taxon>Bacteria</taxon>
        <taxon>Bacillati</taxon>
        <taxon>Actinomycetota</taxon>
        <taxon>Actinomycetes</taxon>
        <taxon>Mycobacteriales</taxon>
        <taxon>Mycobacteriaceae</taxon>
        <taxon>Mycolicibacter</taxon>
    </lineage>
</organism>
<evidence type="ECO:0000313" key="8">
    <source>
        <dbReference type="EMBL" id="CAJ1586056.1"/>
    </source>
</evidence>
<dbReference type="PRINTS" id="PR00385">
    <property type="entry name" value="P450"/>
</dbReference>
<keyword evidence="6 7" id="KW-0503">Monooxygenase</keyword>
<proteinExistence type="inferred from homology"/>
<comment type="similarity">
    <text evidence="1 7">Belongs to the cytochrome P450 family.</text>
</comment>
<dbReference type="InterPro" id="IPR002397">
    <property type="entry name" value="Cyt_P450_B"/>
</dbReference>
<dbReference type="InterPro" id="IPR036396">
    <property type="entry name" value="Cyt_P450_sf"/>
</dbReference>
<reference evidence="8 9" key="1">
    <citation type="submission" date="2023-08" db="EMBL/GenBank/DDBJ databases">
        <authorList>
            <person name="Folkvardsen B D."/>
            <person name="Norman A."/>
        </authorList>
    </citation>
    <scope>NUCLEOTIDE SEQUENCE [LARGE SCALE GENOMIC DNA]</scope>
    <source>
        <strain evidence="8 9">Mu0050</strain>
    </source>
</reference>
<accession>A0ABN9P732</accession>